<sequence>MLVTVEGTQDGEPHAGDAQTRVAQQVLAGRSLRGTGRRRYDVVRGHDLDVNPFSGMIPVTAPGRREMFTSGHGGSPG</sequence>
<dbReference type="Proteomes" id="UP001501138">
    <property type="component" value="Unassembled WGS sequence"/>
</dbReference>
<feature type="region of interest" description="Disordered" evidence="1">
    <location>
        <begin position="1"/>
        <end position="23"/>
    </location>
</feature>
<comment type="caution">
    <text evidence="2">The sequence shown here is derived from an EMBL/GenBank/DDBJ whole genome shotgun (WGS) entry which is preliminary data.</text>
</comment>
<name>A0ABN2JNH0_9MICO</name>
<protein>
    <submittedName>
        <fullName evidence="2">Uncharacterized protein</fullName>
    </submittedName>
</protein>
<evidence type="ECO:0000256" key="1">
    <source>
        <dbReference type="SAM" id="MobiDB-lite"/>
    </source>
</evidence>
<dbReference type="EMBL" id="BAAAPM010000006">
    <property type="protein sequence ID" value="GAA1733236.1"/>
    <property type="molecule type" value="Genomic_DNA"/>
</dbReference>
<evidence type="ECO:0000313" key="2">
    <source>
        <dbReference type="EMBL" id="GAA1733236.1"/>
    </source>
</evidence>
<gene>
    <name evidence="2" type="ORF">GCM10009809_30850</name>
</gene>
<reference evidence="2 3" key="1">
    <citation type="journal article" date="2019" name="Int. J. Syst. Evol. Microbiol.">
        <title>The Global Catalogue of Microorganisms (GCM) 10K type strain sequencing project: providing services to taxonomists for standard genome sequencing and annotation.</title>
        <authorList>
            <consortium name="The Broad Institute Genomics Platform"/>
            <consortium name="The Broad Institute Genome Sequencing Center for Infectious Disease"/>
            <person name="Wu L."/>
            <person name="Ma J."/>
        </authorList>
    </citation>
    <scope>NUCLEOTIDE SEQUENCE [LARGE SCALE GENOMIC DNA]</scope>
    <source>
        <strain evidence="2 3">JCM 15589</strain>
    </source>
</reference>
<keyword evidence="3" id="KW-1185">Reference proteome</keyword>
<organism evidence="2 3">
    <name type="scientific">Isoptericola hypogeus</name>
    <dbReference type="NCBI Taxonomy" id="300179"/>
    <lineage>
        <taxon>Bacteria</taxon>
        <taxon>Bacillati</taxon>
        <taxon>Actinomycetota</taxon>
        <taxon>Actinomycetes</taxon>
        <taxon>Micrococcales</taxon>
        <taxon>Promicromonosporaceae</taxon>
        <taxon>Isoptericola</taxon>
    </lineage>
</organism>
<accession>A0ABN2JNH0</accession>
<evidence type="ECO:0000313" key="3">
    <source>
        <dbReference type="Proteomes" id="UP001501138"/>
    </source>
</evidence>
<proteinExistence type="predicted"/>